<reference evidence="1" key="1">
    <citation type="journal article" date="2004" name="Nature">
        <title>Genome duplication in the teleost fish Tetraodon nigroviridis reveals the early vertebrate proto-karyotype.</title>
        <authorList>
            <person name="Jaillon O."/>
            <person name="Aury J.-M."/>
            <person name="Brunet F."/>
            <person name="Petit J.-L."/>
            <person name="Stange-Thomann N."/>
            <person name="Mauceli E."/>
            <person name="Bouneau L."/>
            <person name="Fischer C."/>
            <person name="Ozouf-Costaz C."/>
            <person name="Bernot A."/>
            <person name="Nicaud S."/>
            <person name="Jaffe D."/>
            <person name="Fisher S."/>
            <person name="Lutfalla G."/>
            <person name="Dossat C."/>
            <person name="Segurens B."/>
            <person name="Dasilva C."/>
            <person name="Salanoubat M."/>
            <person name="Levy M."/>
            <person name="Boudet N."/>
            <person name="Castellano S."/>
            <person name="Anthouard V."/>
            <person name="Jubin C."/>
            <person name="Castelli V."/>
            <person name="Katinka M."/>
            <person name="Vacherie B."/>
            <person name="Biemont C."/>
            <person name="Skalli Z."/>
            <person name="Cattolico L."/>
            <person name="Poulain J."/>
            <person name="De Berardinis V."/>
            <person name="Cruaud C."/>
            <person name="Duprat S."/>
            <person name="Brottier P."/>
            <person name="Coutanceau J.-P."/>
            <person name="Gouzy J."/>
            <person name="Parra G."/>
            <person name="Lardier G."/>
            <person name="Chapple C."/>
            <person name="McKernan K.J."/>
            <person name="McEwan P."/>
            <person name="Bosak S."/>
            <person name="Kellis M."/>
            <person name="Volff J.-N."/>
            <person name="Guigo R."/>
            <person name="Zody M.C."/>
            <person name="Mesirov J."/>
            <person name="Lindblad-Toh K."/>
            <person name="Birren B."/>
            <person name="Nusbaum C."/>
            <person name="Kahn D."/>
            <person name="Robinson-Rechavi M."/>
            <person name="Laudet V."/>
            <person name="Schachter V."/>
            <person name="Quetier F."/>
            <person name="Saurin W."/>
            <person name="Scarpelli C."/>
            <person name="Wincker P."/>
            <person name="Lander E.S."/>
            <person name="Weissenbach J."/>
            <person name="Roest Crollius H."/>
        </authorList>
    </citation>
    <scope>NUCLEOTIDE SEQUENCE [LARGE SCALE GENOMIC DNA]</scope>
</reference>
<proteinExistence type="predicted"/>
<organism evidence="1">
    <name type="scientific">Tetraodon nigroviridis</name>
    <name type="common">Spotted green pufferfish</name>
    <name type="synonym">Chelonodon nigroviridis</name>
    <dbReference type="NCBI Taxonomy" id="99883"/>
    <lineage>
        <taxon>Eukaryota</taxon>
        <taxon>Metazoa</taxon>
        <taxon>Chordata</taxon>
        <taxon>Craniata</taxon>
        <taxon>Vertebrata</taxon>
        <taxon>Euteleostomi</taxon>
        <taxon>Actinopterygii</taxon>
        <taxon>Neopterygii</taxon>
        <taxon>Teleostei</taxon>
        <taxon>Neoteleostei</taxon>
        <taxon>Acanthomorphata</taxon>
        <taxon>Eupercaria</taxon>
        <taxon>Tetraodontiformes</taxon>
        <taxon>Tetradontoidea</taxon>
        <taxon>Tetraodontidae</taxon>
        <taxon>Tetraodon</taxon>
    </lineage>
</organism>
<gene>
    <name evidence="1" type="ORF">GSTENG00007148001</name>
</gene>
<protein>
    <submittedName>
        <fullName evidence="1">(spotted green pufferfish) hypothetical protein</fullName>
    </submittedName>
</protein>
<dbReference type="KEGG" id="tng:GSTEN00007148G001"/>
<dbReference type="EMBL" id="CAAE01009546">
    <property type="protein sequence ID" value="CAF92090.1"/>
    <property type="molecule type" value="Genomic_DNA"/>
</dbReference>
<reference evidence="1" key="2">
    <citation type="submission" date="2004-02" db="EMBL/GenBank/DDBJ databases">
        <authorList>
            <consortium name="Genoscope"/>
            <consortium name="Whitehead Institute Centre for Genome Research"/>
        </authorList>
    </citation>
    <scope>NUCLEOTIDE SEQUENCE</scope>
</reference>
<sequence length="37" mass="3931">MAHPGCATTFGTLTALVADQWCANTVMANDALVQMYL</sequence>
<accession>Q4T4U2</accession>
<dbReference type="AlphaFoldDB" id="Q4T4U2"/>
<name>Q4T4U2_TETNG</name>
<comment type="caution">
    <text evidence="1">The sequence shown here is derived from an EMBL/GenBank/DDBJ whole genome shotgun (WGS) entry which is preliminary data.</text>
</comment>
<evidence type="ECO:0000313" key="1">
    <source>
        <dbReference type="EMBL" id="CAF92090.1"/>
    </source>
</evidence>